<evidence type="ECO:0000313" key="2">
    <source>
        <dbReference type="EMBL" id="GAI91782.1"/>
    </source>
</evidence>
<comment type="caution">
    <text evidence="2">The sequence shown here is derived from an EMBL/GenBank/DDBJ whole genome shotgun (WGS) entry which is preliminary data.</text>
</comment>
<evidence type="ECO:0000256" key="1">
    <source>
        <dbReference type="SAM" id="MobiDB-lite"/>
    </source>
</evidence>
<organism evidence="2">
    <name type="scientific">marine sediment metagenome</name>
    <dbReference type="NCBI Taxonomy" id="412755"/>
    <lineage>
        <taxon>unclassified sequences</taxon>
        <taxon>metagenomes</taxon>
        <taxon>ecological metagenomes</taxon>
    </lineage>
</organism>
<protein>
    <submittedName>
        <fullName evidence="2">Uncharacterized protein</fullName>
    </submittedName>
</protein>
<feature type="region of interest" description="Disordered" evidence="1">
    <location>
        <begin position="1"/>
        <end position="34"/>
    </location>
</feature>
<feature type="non-terminal residue" evidence="2">
    <location>
        <position position="1"/>
    </location>
</feature>
<name>X1SFI3_9ZZZZ</name>
<proteinExistence type="predicted"/>
<reference evidence="2" key="1">
    <citation type="journal article" date="2014" name="Front. Microbiol.">
        <title>High frequency of phylogenetically diverse reductive dehalogenase-homologous genes in deep subseafloor sedimentary metagenomes.</title>
        <authorList>
            <person name="Kawai M."/>
            <person name="Futagami T."/>
            <person name="Toyoda A."/>
            <person name="Takaki Y."/>
            <person name="Nishi S."/>
            <person name="Hori S."/>
            <person name="Arai W."/>
            <person name="Tsubouchi T."/>
            <person name="Morono Y."/>
            <person name="Uchiyama I."/>
            <person name="Ito T."/>
            <person name="Fujiyama A."/>
            <person name="Inagaki F."/>
            <person name="Takami H."/>
        </authorList>
    </citation>
    <scope>NUCLEOTIDE SEQUENCE</scope>
    <source>
        <strain evidence="2">Expedition CK06-06</strain>
    </source>
</reference>
<gene>
    <name evidence="2" type="ORF">S12H4_28723</name>
</gene>
<dbReference type="EMBL" id="BARW01016500">
    <property type="protein sequence ID" value="GAI91782.1"/>
    <property type="molecule type" value="Genomic_DNA"/>
</dbReference>
<accession>X1SFI3</accession>
<sequence>WGANPDSPLNHRRPSAGGGHRYNRRNYILLPGES</sequence>
<dbReference type="AlphaFoldDB" id="X1SFI3"/>